<gene>
    <name evidence="1" type="ORF">BJ212DRAFT_1410888</name>
</gene>
<reference evidence="1" key="1">
    <citation type="journal article" date="2020" name="New Phytol.">
        <title>Comparative genomics reveals dynamic genome evolution in host specialist ectomycorrhizal fungi.</title>
        <authorList>
            <person name="Lofgren L.A."/>
            <person name="Nguyen N.H."/>
            <person name="Vilgalys R."/>
            <person name="Ruytinx J."/>
            <person name="Liao H.L."/>
            <person name="Branco S."/>
            <person name="Kuo A."/>
            <person name="LaButti K."/>
            <person name="Lipzen A."/>
            <person name="Andreopoulos W."/>
            <person name="Pangilinan J."/>
            <person name="Riley R."/>
            <person name="Hundley H."/>
            <person name="Na H."/>
            <person name="Barry K."/>
            <person name="Grigoriev I.V."/>
            <person name="Stajich J.E."/>
            <person name="Kennedy P.G."/>
        </authorList>
    </citation>
    <scope>NUCLEOTIDE SEQUENCE</scope>
    <source>
        <strain evidence="1">MN1</strain>
    </source>
</reference>
<comment type="caution">
    <text evidence="1">The sequence shown here is derived from an EMBL/GenBank/DDBJ whole genome shotgun (WGS) entry which is preliminary data.</text>
</comment>
<accession>A0A9P7AT83</accession>
<evidence type="ECO:0000313" key="2">
    <source>
        <dbReference type="Proteomes" id="UP000807769"/>
    </source>
</evidence>
<organism evidence="1 2">
    <name type="scientific">Suillus subaureus</name>
    <dbReference type="NCBI Taxonomy" id="48587"/>
    <lineage>
        <taxon>Eukaryota</taxon>
        <taxon>Fungi</taxon>
        <taxon>Dikarya</taxon>
        <taxon>Basidiomycota</taxon>
        <taxon>Agaricomycotina</taxon>
        <taxon>Agaricomycetes</taxon>
        <taxon>Agaricomycetidae</taxon>
        <taxon>Boletales</taxon>
        <taxon>Suillineae</taxon>
        <taxon>Suillaceae</taxon>
        <taxon>Suillus</taxon>
    </lineage>
</organism>
<sequence length="57" mass="6510">MSPKLSFSLHLNSIPTPVFSYHSFRATQPIPNSPCHCSQYTRLQFMSGSGDPKIRWK</sequence>
<dbReference type="EMBL" id="JABBWG010000327">
    <property type="protein sequence ID" value="KAG1795275.1"/>
    <property type="molecule type" value="Genomic_DNA"/>
</dbReference>
<proteinExistence type="predicted"/>
<protein>
    <submittedName>
        <fullName evidence="1">Uncharacterized protein</fullName>
    </submittedName>
</protein>
<evidence type="ECO:0000313" key="1">
    <source>
        <dbReference type="EMBL" id="KAG1795275.1"/>
    </source>
</evidence>
<dbReference type="Proteomes" id="UP000807769">
    <property type="component" value="Unassembled WGS sequence"/>
</dbReference>
<name>A0A9P7AT83_9AGAM</name>
<dbReference type="RefSeq" id="XP_041185211.1">
    <property type="nucleotide sequence ID" value="XM_041337483.1"/>
</dbReference>
<keyword evidence="2" id="KW-1185">Reference proteome</keyword>
<dbReference type="AlphaFoldDB" id="A0A9P7AT83"/>
<dbReference type="GeneID" id="64631499"/>